<dbReference type="InterPro" id="IPR012334">
    <property type="entry name" value="Pectin_lyas_fold"/>
</dbReference>
<dbReference type="EMBL" id="BAAANF010000008">
    <property type="protein sequence ID" value="GAA1678689.1"/>
    <property type="molecule type" value="Genomic_DNA"/>
</dbReference>
<feature type="domain" description="CBM6/CBM35/CBM36-like 1" evidence="2">
    <location>
        <begin position="52"/>
        <end position="223"/>
    </location>
</feature>
<dbReference type="RefSeq" id="WP_344149305.1">
    <property type="nucleotide sequence ID" value="NZ_BAAANF010000008.1"/>
</dbReference>
<dbReference type="Proteomes" id="UP001500280">
    <property type="component" value="Unassembled WGS sequence"/>
</dbReference>
<accession>A0ABP4SX60</accession>
<dbReference type="InterPro" id="IPR011050">
    <property type="entry name" value="Pectin_lyase_fold/virulence"/>
</dbReference>
<evidence type="ECO:0000256" key="1">
    <source>
        <dbReference type="SAM" id="SignalP"/>
    </source>
</evidence>
<protein>
    <recommendedName>
        <fullName evidence="6">Mycodextranase</fullName>
    </recommendedName>
</protein>
<keyword evidence="1" id="KW-0732">Signal</keyword>
<evidence type="ECO:0000313" key="4">
    <source>
        <dbReference type="EMBL" id="GAA1678689.1"/>
    </source>
</evidence>
<sequence length="564" mass="61454">MSRTVLRALAVALTTAVLGATLTAPATATRPAPRITRAGLDPALVAGRGATVPFVEQEAENAFFTGEQIGPGREAYTLSAEASGRTAVRLQPRQYVEFTLTHAANALTLRYSIPDAPTGGGIQAPLDLTINGKHKRTLTLTSEYAWLYGMYPFSNDPNVDPIPGWWKPEPDPVAKPFRPNHFYDEQRVLLDRTYRAGDRVRLAVPKHTNAAWTVIDVADFELVKAPIRQPARSLDVRLFGADPTGRRDSAPAIDRTIATAKKLGWSVFIPPGTYQVNRHIVVDKVTVRGAGNWHTIIKGKVLPLAEPAPDKSIHSAPGFYGKYADAGASTEVHLADFAIESDVRERIDTDQVNGVGGAIGGGSTIENLYLHRTKVGIWLDGPMDGLLIRNNIITDAIADGMNLHLGVSNVRATNNFVRNSGDDGLAMWSETNPAGLANHNNVYDHNTVQTPVLANNIAIYGGRDNAVTDNLVADPIREGSTLHAGSRFNSTPFEGKLTFARNTTRPRRPEGPELEHRARRDLVVRLAVDDVGRPADHRQFVPGFDVQRADVRRRLASQGHLCHQ</sequence>
<dbReference type="CDD" id="cd14490">
    <property type="entry name" value="CBM6-CBM35-CBM36_like_1"/>
    <property type="match status" value="1"/>
</dbReference>
<reference evidence="5" key="1">
    <citation type="journal article" date="2019" name="Int. J. Syst. Evol. Microbiol.">
        <title>The Global Catalogue of Microorganisms (GCM) 10K type strain sequencing project: providing services to taxonomists for standard genome sequencing and annotation.</title>
        <authorList>
            <consortium name="The Broad Institute Genomics Platform"/>
            <consortium name="The Broad Institute Genome Sequencing Center for Infectious Disease"/>
            <person name="Wu L."/>
            <person name="Ma J."/>
        </authorList>
    </citation>
    <scope>NUCLEOTIDE SEQUENCE [LARGE SCALE GENOMIC DNA]</scope>
    <source>
        <strain evidence="5">JCM 14307</strain>
    </source>
</reference>
<dbReference type="InterPro" id="IPR055149">
    <property type="entry name" value="Agl_cat_D2"/>
</dbReference>
<dbReference type="Pfam" id="PF22815">
    <property type="entry name" value="CatAgl_D1"/>
    <property type="match status" value="1"/>
</dbReference>
<name>A0ABP4SX60_9ACTN</name>
<keyword evidence="5" id="KW-1185">Reference proteome</keyword>
<feature type="signal peptide" evidence="1">
    <location>
        <begin position="1"/>
        <end position="28"/>
    </location>
</feature>
<feature type="domain" description="Alpha-1,3-glucanase catalytic" evidence="3">
    <location>
        <begin position="259"/>
        <end position="476"/>
    </location>
</feature>
<dbReference type="InterPro" id="IPR033801">
    <property type="entry name" value="CBM6-CBM35-CBM36-like_1"/>
</dbReference>
<evidence type="ECO:0000313" key="5">
    <source>
        <dbReference type="Proteomes" id="UP001500280"/>
    </source>
</evidence>
<comment type="caution">
    <text evidence="4">The sequence shown here is derived from an EMBL/GenBank/DDBJ whole genome shotgun (WGS) entry which is preliminary data.</text>
</comment>
<organism evidence="4 5">
    <name type="scientific">Kribbella yunnanensis</name>
    <dbReference type="NCBI Taxonomy" id="190194"/>
    <lineage>
        <taxon>Bacteria</taxon>
        <taxon>Bacillati</taxon>
        <taxon>Actinomycetota</taxon>
        <taxon>Actinomycetes</taxon>
        <taxon>Propionibacteriales</taxon>
        <taxon>Kribbellaceae</taxon>
        <taxon>Kribbella</taxon>
    </lineage>
</organism>
<dbReference type="Pfam" id="PF22816">
    <property type="entry name" value="CatAgl_D2"/>
    <property type="match status" value="1"/>
</dbReference>
<evidence type="ECO:0000259" key="3">
    <source>
        <dbReference type="Pfam" id="PF22816"/>
    </source>
</evidence>
<gene>
    <name evidence="4" type="ORF">GCM10009745_22900</name>
</gene>
<feature type="chain" id="PRO_5046806650" description="Mycodextranase" evidence="1">
    <location>
        <begin position="29"/>
        <end position="564"/>
    </location>
</feature>
<dbReference type="Gene3D" id="2.160.20.10">
    <property type="entry name" value="Single-stranded right-handed beta-helix, Pectin lyase-like"/>
    <property type="match status" value="1"/>
</dbReference>
<evidence type="ECO:0000259" key="2">
    <source>
        <dbReference type="Pfam" id="PF22815"/>
    </source>
</evidence>
<evidence type="ECO:0008006" key="6">
    <source>
        <dbReference type="Google" id="ProtNLM"/>
    </source>
</evidence>
<proteinExistence type="predicted"/>
<dbReference type="SUPFAM" id="SSF51126">
    <property type="entry name" value="Pectin lyase-like"/>
    <property type="match status" value="1"/>
</dbReference>